<dbReference type="Proteomes" id="UP001271007">
    <property type="component" value="Unassembled WGS sequence"/>
</dbReference>
<dbReference type="InterPro" id="IPR058645">
    <property type="entry name" value="NTF2-like_dom_7"/>
</dbReference>
<proteinExistence type="predicted"/>
<evidence type="ECO:0000313" key="3">
    <source>
        <dbReference type="EMBL" id="KAK3054094.1"/>
    </source>
</evidence>
<feature type="signal peptide" evidence="1">
    <location>
        <begin position="1"/>
        <end position="19"/>
    </location>
</feature>
<feature type="domain" description="NTF2-like" evidence="2">
    <location>
        <begin position="29"/>
        <end position="171"/>
    </location>
</feature>
<sequence length="193" mass="21130">MRSFTLLTTALVVASNVFAAPSGAGQGYCLCEKEAMAVADNVQHFFSNYSDEFARKVFTKNIQDQTDSVQFLMNNGTTCPAPLGSTTFANRKNLIKAQGAMGSLPWENENVFWDCKNVFIRWISKQDPFPVQGIAIFRTAPNPNATPEIPYLIDHIFSEFNSGAWLVNLGFYQGVGFAPGCEGVVGPKGNQTL</sequence>
<evidence type="ECO:0000256" key="1">
    <source>
        <dbReference type="SAM" id="SignalP"/>
    </source>
</evidence>
<feature type="chain" id="PRO_5042577419" description="NTF2-like domain-containing protein" evidence="1">
    <location>
        <begin position="20"/>
        <end position="193"/>
    </location>
</feature>
<keyword evidence="4" id="KW-1185">Reference proteome</keyword>
<reference evidence="3" key="1">
    <citation type="submission" date="2023-04" db="EMBL/GenBank/DDBJ databases">
        <title>Black Yeasts Isolated from many extreme environments.</title>
        <authorList>
            <person name="Coleine C."/>
            <person name="Stajich J.E."/>
            <person name="Selbmann L."/>
        </authorList>
    </citation>
    <scope>NUCLEOTIDE SEQUENCE</scope>
    <source>
        <strain evidence="3">CCFEE 5312</strain>
    </source>
</reference>
<dbReference type="Pfam" id="PF26534">
    <property type="entry name" value="NTF2_7"/>
    <property type="match status" value="1"/>
</dbReference>
<comment type="caution">
    <text evidence="3">The sequence shown here is derived from an EMBL/GenBank/DDBJ whole genome shotgun (WGS) entry which is preliminary data.</text>
</comment>
<keyword evidence="1" id="KW-0732">Signal</keyword>
<evidence type="ECO:0000259" key="2">
    <source>
        <dbReference type="Pfam" id="PF26534"/>
    </source>
</evidence>
<gene>
    <name evidence="3" type="ORF">LTR09_004872</name>
</gene>
<name>A0AAJ0DQ29_9PEZI</name>
<organism evidence="3 4">
    <name type="scientific">Extremus antarcticus</name>
    <dbReference type="NCBI Taxonomy" id="702011"/>
    <lineage>
        <taxon>Eukaryota</taxon>
        <taxon>Fungi</taxon>
        <taxon>Dikarya</taxon>
        <taxon>Ascomycota</taxon>
        <taxon>Pezizomycotina</taxon>
        <taxon>Dothideomycetes</taxon>
        <taxon>Dothideomycetidae</taxon>
        <taxon>Mycosphaerellales</taxon>
        <taxon>Extremaceae</taxon>
        <taxon>Extremus</taxon>
    </lineage>
</organism>
<accession>A0AAJ0DQ29</accession>
<dbReference type="AlphaFoldDB" id="A0AAJ0DQ29"/>
<dbReference type="EMBL" id="JAWDJX010000013">
    <property type="protein sequence ID" value="KAK3054094.1"/>
    <property type="molecule type" value="Genomic_DNA"/>
</dbReference>
<evidence type="ECO:0000313" key="4">
    <source>
        <dbReference type="Proteomes" id="UP001271007"/>
    </source>
</evidence>
<protein>
    <recommendedName>
        <fullName evidence="2">NTF2-like domain-containing protein</fullName>
    </recommendedName>
</protein>